<dbReference type="InterPro" id="IPR035965">
    <property type="entry name" value="PAS-like_dom_sf"/>
</dbReference>
<keyword evidence="2" id="KW-0812">Transmembrane</keyword>
<proteinExistence type="predicted"/>
<dbReference type="PROSITE" id="PS50887">
    <property type="entry name" value="GGDEF"/>
    <property type="match status" value="1"/>
</dbReference>
<dbReference type="CDD" id="cd01948">
    <property type="entry name" value="EAL"/>
    <property type="match status" value="1"/>
</dbReference>
<evidence type="ECO:0000256" key="2">
    <source>
        <dbReference type="SAM" id="Phobius"/>
    </source>
</evidence>
<evidence type="ECO:0000313" key="6">
    <source>
        <dbReference type="Proteomes" id="UP000201728"/>
    </source>
</evidence>
<dbReference type="InterPro" id="IPR035919">
    <property type="entry name" value="EAL_sf"/>
</dbReference>
<dbReference type="SUPFAM" id="SSF55073">
    <property type="entry name" value="Nucleotide cyclase"/>
    <property type="match status" value="1"/>
</dbReference>
<name>A0A222NZ64_9GAMM</name>
<dbReference type="PROSITE" id="PS50883">
    <property type="entry name" value="EAL"/>
    <property type="match status" value="1"/>
</dbReference>
<reference evidence="6" key="1">
    <citation type="submission" date="2016-07" db="EMBL/GenBank/DDBJ databases">
        <authorList>
            <person name="Florea S."/>
            <person name="Webb J.S."/>
            <person name="Jaromczyk J."/>
            <person name="Schardl C.L."/>
        </authorList>
    </citation>
    <scope>NUCLEOTIDE SEQUENCE [LARGE SCALE GENOMIC DNA]</scope>
    <source>
        <strain evidence="6">CDC-D5610</strain>
    </source>
</reference>
<feature type="transmembrane region" description="Helical" evidence="2">
    <location>
        <begin position="177"/>
        <end position="196"/>
    </location>
</feature>
<dbReference type="EC" id="3.1.4.52" evidence="5"/>
<feature type="transmembrane region" description="Helical" evidence="2">
    <location>
        <begin position="66"/>
        <end position="86"/>
    </location>
</feature>
<dbReference type="Pfam" id="PF00990">
    <property type="entry name" value="GGDEF"/>
    <property type="match status" value="1"/>
</dbReference>
<dbReference type="SMART" id="SM00267">
    <property type="entry name" value="GGDEF"/>
    <property type="match status" value="1"/>
</dbReference>
<sequence length="794" mass="91365">MSLINSKKTALFQGRKSSKTLPSTKILADRVHLLYEQNPFGITAQCGAATFLTIAIWPVVNHQLLLGWFIYMLVISAIWFGIAMSYKLQKKLYNPKTWLKWFSAFTFLSGCGWGFASSILMPTENLIYQSFVVILIFGLTAGSISFFSPVVSTYALYLFPAFIPFTIWLFWQGDIYILLGFCGLIYMPAVVISCYYSNKILLNFLSLHYKNIDLDTLNQLLERRVAKRTRDLEKSLAITKSTLESTTDGLLVIDLKGRIEYYNQNLISMWKIPEKFTPKTDLFIVIDELLSQLKFPQDFLKRIDELRANPEQETDYELLLNTENIFEWHSKPHQLRHTTVGFVWSFRDVTMRKQMEKQLAYQATHDLLTGLPNRTLLYDRIHQAIAYAKRYNNQLALFFLDIDNFKLINDNLGHNSGDILLQKIARRLTLFLRQSDTVSRFGGDEFVILFILNENDNVTQLSQKLLTKLTKPLQLLNHEIVITASIGASLFPNHGKDPATLLKHADMAMYLAKKERNNFKLFDEKLNESTQRSLEMQIDMRNGLIAKEFFLEYQPTIDLTTGEIIGVEALVRWNHPTKGIIQPLDFIPIAESSKLIIPLGEWIFTNACLQNKAWQEQGLKPLRLAVNVSGVQLVRDNFVGFVKETLKQSQLDPQYIEIELTESIIMDDKKQNLHKLNQLKELGVSLTVDDFGTGYSSLNYLKAFPVSKLKIDQSFTQECTKNHNDASIIEAIIAMGHSLKLRVLAEGIETFEQLQFLKSCHCDEGQGFFYRHPMSPEAFAQLLEKNERFCFEQR</sequence>
<dbReference type="InterPro" id="IPR043128">
    <property type="entry name" value="Rev_trsase/Diguanyl_cyclase"/>
</dbReference>
<feature type="transmembrane region" description="Helical" evidence="2">
    <location>
        <begin position="98"/>
        <end position="120"/>
    </location>
</feature>
<organism evidence="5 6">
    <name type="scientific">Legionella clemsonensis</name>
    <dbReference type="NCBI Taxonomy" id="1867846"/>
    <lineage>
        <taxon>Bacteria</taxon>
        <taxon>Pseudomonadati</taxon>
        <taxon>Pseudomonadota</taxon>
        <taxon>Gammaproteobacteria</taxon>
        <taxon>Legionellales</taxon>
        <taxon>Legionellaceae</taxon>
        <taxon>Legionella</taxon>
    </lineage>
</organism>
<dbReference type="Gene3D" id="3.30.70.270">
    <property type="match status" value="1"/>
</dbReference>
<feature type="domain" description="GGDEF" evidence="4">
    <location>
        <begin position="393"/>
        <end position="524"/>
    </location>
</feature>
<dbReference type="KEGG" id="lcd:clem_01595"/>
<dbReference type="CDD" id="cd01949">
    <property type="entry name" value="GGDEF"/>
    <property type="match status" value="1"/>
</dbReference>
<feature type="transmembrane region" description="Helical" evidence="2">
    <location>
        <begin position="126"/>
        <end position="147"/>
    </location>
</feature>
<dbReference type="Proteomes" id="UP000201728">
    <property type="component" value="Chromosome"/>
</dbReference>
<dbReference type="Gene3D" id="3.20.20.450">
    <property type="entry name" value="EAL domain"/>
    <property type="match status" value="1"/>
</dbReference>
<keyword evidence="5" id="KW-0378">Hydrolase</keyword>
<dbReference type="InterPro" id="IPR052155">
    <property type="entry name" value="Biofilm_reg_signaling"/>
</dbReference>
<protein>
    <submittedName>
        <fullName evidence="5">Cyclic di-GMP phosphodiesterase Gmr</fullName>
        <ecNumber evidence="5">3.1.4.52</ecNumber>
    </submittedName>
</protein>
<dbReference type="NCBIfam" id="TIGR00254">
    <property type="entry name" value="GGDEF"/>
    <property type="match status" value="1"/>
</dbReference>
<dbReference type="Gene3D" id="3.30.450.20">
    <property type="entry name" value="PAS domain"/>
    <property type="match status" value="1"/>
</dbReference>
<keyword evidence="6" id="KW-1185">Reference proteome</keyword>
<keyword evidence="2" id="KW-0472">Membrane</keyword>
<gene>
    <name evidence="5" type="primary">gmr_2</name>
    <name evidence="5" type="ORF">clem_01595</name>
</gene>
<feature type="transmembrane region" description="Helical" evidence="2">
    <location>
        <begin position="154"/>
        <end position="171"/>
    </location>
</feature>
<evidence type="ECO:0000313" key="5">
    <source>
        <dbReference type="EMBL" id="ASQ44883.1"/>
    </source>
</evidence>
<dbReference type="FunFam" id="3.30.70.270:FF:000001">
    <property type="entry name" value="Diguanylate cyclase domain protein"/>
    <property type="match status" value="1"/>
</dbReference>
<dbReference type="SUPFAM" id="SSF141868">
    <property type="entry name" value="EAL domain-like"/>
    <property type="match status" value="1"/>
</dbReference>
<dbReference type="PANTHER" id="PTHR44757:SF2">
    <property type="entry name" value="BIOFILM ARCHITECTURE MAINTENANCE PROTEIN MBAA"/>
    <property type="match status" value="1"/>
</dbReference>
<dbReference type="InterPro" id="IPR029787">
    <property type="entry name" value="Nucleotide_cyclase"/>
</dbReference>
<keyword evidence="2" id="KW-1133">Transmembrane helix</keyword>
<dbReference type="AlphaFoldDB" id="A0A222NZ64"/>
<accession>A0A222NZ64</accession>
<dbReference type="Pfam" id="PF12860">
    <property type="entry name" value="PAS_7"/>
    <property type="match status" value="1"/>
</dbReference>
<dbReference type="SUPFAM" id="SSF55785">
    <property type="entry name" value="PYP-like sensor domain (PAS domain)"/>
    <property type="match status" value="1"/>
</dbReference>
<evidence type="ECO:0000259" key="3">
    <source>
        <dbReference type="PROSITE" id="PS50883"/>
    </source>
</evidence>
<dbReference type="PANTHER" id="PTHR44757">
    <property type="entry name" value="DIGUANYLATE CYCLASE DGCP"/>
    <property type="match status" value="1"/>
</dbReference>
<evidence type="ECO:0000256" key="1">
    <source>
        <dbReference type="ARBA" id="ARBA00001946"/>
    </source>
</evidence>
<dbReference type="GO" id="GO:0071111">
    <property type="term" value="F:cyclic-guanylate-specific phosphodiesterase activity"/>
    <property type="evidence" value="ECO:0007669"/>
    <property type="project" value="UniProtKB-EC"/>
</dbReference>
<feature type="domain" description="EAL" evidence="3">
    <location>
        <begin position="533"/>
        <end position="787"/>
    </location>
</feature>
<dbReference type="Pfam" id="PF00563">
    <property type="entry name" value="EAL"/>
    <property type="match status" value="1"/>
</dbReference>
<dbReference type="InterPro" id="IPR001633">
    <property type="entry name" value="EAL_dom"/>
</dbReference>
<comment type="cofactor">
    <cofactor evidence="1">
        <name>Mg(2+)</name>
        <dbReference type="ChEBI" id="CHEBI:18420"/>
    </cofactor>
</comment>
<dbReference type="InterPro" id="IPR000160">
    <property type="entry name" value="GGDEF_dom"/>
</dbReference>
<dbReference type="SMART" id="SM00052">
    <property type="entry name" value="EAL"/>
    <property type="match status" value="1"/>
</dbReference>
<evidence type="ECO:0000259" key="4">
    <source>
        <dbReference type="PROSITE" id="PS50887"/>
    </source>
</evidence>
<dbReference type="EMBL" id="CP016397">
    <property type="protein sequence ID" value="ASQ44883.1"/>
    <property type="molecule type" value="Genomic_DNA"/>
</dbReference>